<dbReference type="EMBL" id="ASGP02000003">
    <property type="protein sequence ID" value="KAH9516276.1"/>
    <property type="molecule type" value="Genomic_DNA"/>
</dbReference>
<name>A0A922HXC4_DERFA</name>
<dbReference type="Proteomes" id="UP000790347">
    <property type="component" value="Unassembled WGS sequence"/>
</dbReference>
<protein>
    <submittedName>
        <fullName evidence="1">Uncharacterized protein</fullName>
    </submittedName>
</protein>
<accession>A0A922HXC4</accession>
<dbReference type="AlphaFoldDB" id="A0A922HXC4"/>
<keyword evidence="2" id="KW-1185">Reference proteome</keyword>
<sequence length="98" mass="11342">MINKLVFITKNSMIHTRLLLTKEVRLPVLIIALTIRFDPMFRDDVSSVCSSTFCSIDSSTSLFLHTVEGWDSYAFRDIELVVVDDMIMDRFQMPTIIH</sequence>
<organism evidence="1 2">
    <name type="scientific">Dermatophagoides farinae</name>
    <name type="common">American house dust mite</name>
    <dbReference type="NCBI Taxonomy" id="6954"/>
    <lineage>
        <taxon>Eukaryota</taxon>
        <taxon>Metazoa</taxon>
        <taxon>Ecdysozoa</taxon>
        <taxon>Arthropoda</taxon>
        <taxon>Chelicerata</taxon>
        <taxon>Arachnida</taxon>
        <taxon>Acari</taxon>
        <taxon>Acariformes</taxon>
        <taxon>Sarcoptiformes</taxon>
        <taxon>Astigmata</taxon>
        <taxon>Psoroptidia</taxon>
        <taxon>Analgoidea</taxon>
        <taxon>Pyroglyphidae</taxon>
        <taxon>Dermatophagoidinae</taxon>
        <taxon>Dermatophagoides</taxon>
    </lineage>
</organism>
<reference evidence="1" key="2">
    <citation type="journal article" date="2022" name="Res Sq">
        <title>Comparative Genomics Reveals Insights into the Divergent Evolution of Astigmatic Mites and Household Pest Adaptations.</title>
        <authorList>
            <person name="Xiong Q."/>
            <person name="Wan A.T.-Y."/>
            <person name="Liu X.-Y."/>
            <person name="Fung C.S.-H."/>
            <person name="Xiao X."/>
            <person name="Malainual N."/>
            <person name="Hou J."/>
            <person name="Wang L."/>
            <person name="Wang M."/>
            <person name="Yang K."/>
            <person name="Cui Y."/>
            <person name="Leung E."/>
            <person name="Nong W."/>
            <person name="Shin S.-K."/>
            <person name="Au S."/>
            <person name="Jeong K.Y."/>
            <person name="Chew F.T."/>
            <person name="Hui J."/>
            <person name="Leung T.F."/>
            <person name="Tungtrongchitr A."/>
            <person name="Zhong N."/>
            <person name="Liu Z."/>
            <person name="Tsui S."/>
        </authorList>
    </citation>
    <scope>NUCLEOTIDE SEQUENCE</scope>
    <source>
        <strain evidence="1">Derf</strain>
        <tissue evidence="1">Whole organism</tissue>
    </source>
</reference>
<gene>
    <name evidence="1" type="ORF">DERF_007029</name>
</gene>
<proteinExistence type="predicted"/>
<reference evidence="1" key="1">
    <citation type="submission" date="2013-05" db="EMBL/GenBank/DDBJ databases">
        <authorList>
            <person name="Yim A.K.Y."/>
            <person name="Chan T.F."/>
            <person name="Ji K.M."/>
            <person name="Liu X.Y."/>
            <person name="Zhou J.W."/>
            <person name="Li R.Q."/>
            <person name="Yang K.Y."/>
            <person name="Li J."/>
            <person name="Li M."/>
            <person name="Law P.T.W."/>
            <person name="Wu Y.L."/>
            <person name="Cai Z.L."/>
            <person name="Qin H."/>
            <person name="Bao Y."/>
            <person name="Leung R.K.K."/>
            <person name="Ng P.K.S."/>
            <person name="Zou J."/>
            <person name="Zhong X.J."/>
            <person name="Ran P.X."/>
            <person name="Zhong N.S."/>
            <person name="Liu Z.G."/>
            <person name="Tsui S.K.W."/>
        </authorList>
    </citation>
    <scope>NUCLEOTIDE SEQUENCE</scope>
    <source>
        <strain evidence="1">Derf</strain>
        <tissue evidence="1">Whole organism</tissue>
    </source>
</reference>
<evidence type="ECO:0000313" key="1">
    <source>
        <dbReference type="EMBL" id="KAH9516276.1"/>
    </source>
</evidence>
<evidence type="ECO:0000313" key="2">
    <source>
        <dbReference type="Proteomes" id="UP000790347"/>
    </source>
</evidence>
<comment type="caution">
    <text evidence="1">The sequence shown here is derived from an EMBL/GenBank/DDBJ whole genome shotgun (WGS) entry which is preliminary data.</text>
</comment>